<keyword evidence="2" id="KW-1185">Reference proteome</keyword>
<dbReference type="AlphaFoldDB" id="A0A2P5HY43"/>
<evidence type="ECO:0000313" key="2">
    <source>
        <dbReference type="Proteomes" id="UP000094444"/>
    </source>
</evidence>
<gene>
    <name evidence="1" type="ORF">DHEL01_v206434</name>
</gene>
<proteinExistence type="predicted"/>
<name>A0A2P5HY43_DIAHE</name>
<protein>
    <submittedName>
        <fullName evidence="1">Uncharacterized protein</fullName>
    </submittedName>
</protein>
<dbReference type="InParanoid" id="A0A2P5HY43"/>
<evidence type="ECO:0000313" key="1">
    <source>
        <dbReference type="EMBL" id="POS75171.1"/>
    </source>
</evidence>
<reference evidence="1" key="1">
    <citation type="submission" date="2017-09" db="EMBL/GenBank/DDBJ databases">
        <title>Polyketide synthases of a Diaporthe helianthi virulent isolate.</title>
        <authorList>
            <person name="Baroncelli R."/>
        </authorList>
    </citation>
    <scope>NUCLEOTIDE SEQUENCE [LARGE SCALE GENOMIC DNA]</scope>
    <source>
        <strain evidence="1">7/96</strain>
    </source>
</reference>
<comment type="caution">
    <text evidence="1">The sequence shown here is derived from an EMBL/GenBank/DDBJ whole genome shotgun (WGS) entry which is preliminary data.</text>
</comment>
<organism evidence="1 2">
    <name type="scientific">Diaporthe helianthi</name>
    <dbReference type="NCBI Taxonomy" id="158607"/>
    <lineage>
        <taxon>Eukaryota</taxon>
        <taxon>Fungi</taxon>
        <taxon>Dikarya</taxon>
        <taxon>Ascomycota</taxon>
        <taxon>Pezizomycotina</taxon>
        <taxon>Sordariomycetes</taxon>
        <taxon>Sordariomycetidae</taxon>
        <taxon>Diaporthales</taxon>
        <taxon>Diaporthaceae</taxon>
        <taxon>Diaporthe</taxon>
    </lineage>
</organism>
<sequence length="159" mass="17564">MMHKDETAWVLVLHANRFVDPGRCGQQFPSLRCSEHASKQQPFRRILHTSLSHRTLSHSDNFTVIDSSSSLNHFLSRYPISSMFLKQLLLPAFLAASIAAHPGARPGAGPYFCGTPGPTEEQINDSKAFLAYERSHPSLPSERGITVDTYFHIVAASGS</sequence>
<dbReference type="EMBL" id="MAVT02000521">
    <property type="protein sequence ID" value="POS75171.1"/>
    <property type="molecule type" value="Genomic_DNA"/>
</dbReference>
<dbReference type="Proteomes" id="UP000094444">
    <property type="component" value="Unassembled WGS sequence"/>
</dbReference>
<accession>A0A2P5HY43</accession>